<dbReference type="Proteomes" id="UP000045978">
    <property type="component" value="Unassembled WGS sequence"/>
</dbReference>
<keyword evidence="1" id="KW-0472">Membrane</keyword>
<evidence type="ECO:0000256" key="1">
    <source>
        <dbReference type="SAM" id="Phobius"/>
    </source>
</evidence>
<evidence type="ECO:0000259" key="2">
    <source>
        <dbReference type="Pfam" id="PF09851"/>
    </source>
</evidence>
<protein>
    <recommendedName>
        <fullName evidence="2">SHOCT domain-containing protein</fullName>
    </recommendedName>
</protein>
<dbReference type="Pfam" id="PF09851">
    <property type="entry name" value="SHOCT"/>
    <property type="match status" value="1"/>
</dbReference>
<feature type="transmembrane region" description="Helical" evidence="1">
    <location>
        <begin position="6"/>
        <end position="30"/>
    </location>
</feature>
<accession>A0A0K2ZY88</accession>
<dbReference type="InterPro" id="IPR018649">
    <property type="entry name" value="SHOCT"/>
</dbReference>
<reference evidence="3 4" key="1">
    <citation type="submission" date="2015-07" db="EMBL/GenBank/DDBJ databases">
        <authorList>
            <person name="Noorani M."/>
        </authorList>
    </citation>
    <scope>NUCLEOTIDE SEQUENCE [LARGE SCALE GENOMIC DNA]</scope>
    <source>
        <strain evidence="3">LMG730</strain>
    </source>
</reference>
<evidence type="ECO:0000313" key="3">
    <source>
        <dbReference type="EMBL" id="CTP89987.1"/>
    </source>
</evidence>
<dbReference type="RefSeq" id="WP_053838680.1">
    <property type="nucleotide sequence ID" value="NZ_CP076251.1"/>
</dbReference>
<sequence>MVGFSIWHLVIMSVLLALPVLVCAAVWLAMRDDRRAQASQRAAAPPPLPPAASVEMRLRALEALRAQGLVDQAEYERRRQQILAGL</sequence>
<evidence type="ECO:0000313" key="4">
    <source>
        <dbReference type="Proteomes" id="UP000045978"/>
    </source>
</evidence>
<proteinExistence type="predicted"/>
<name>A0A0K2ZY88_9XANT</name>
<dbReference type="EMBL" id="CXOJ01000062">
    <property type="protein sequence ID" value="CTP89987.1"/>
    <property type="molecule type" value="Genomic_DNA"/>
</dbReference>
<gene>
    <name evidence="3" type="ORF">XTPLMG730_2658</name>
</gene>
<keyword evidence="1" id="KW-0812">Transmembrane</keyword>
<organism evidence="3 4">
    <name type="scientific">Xanthomonas graminis pv. phlei</name>
    <dbReference type="NCBI Taxonomy" id="487906"/>
    <lineage>
        <taxon>Bacteria</taxon>
        <taxon>Pseudomonadati</taxon>
        <taxon>Pseudomonadota</taxon>
        <taxon>Gammaproteobacteria</taxon>
        <taxon>Lysobacterales</taxon>
        <taxon>Lysobacteraceae</taxon>
        <taxon>Xanthomonas</taxon>
        <taxon>Xanthomonas translucens group</taxon>
        <taxon>Xanthomonas graminis</taxon>
    </lineage>
</organism>
<feature type="domain" description="SHOCT" evidence="2">
    <location>
        <begin position="57"/>
        <end position="83"/>
    </location>
</feature>
<dbReference type="AlphaFoldDB" id="A0A0K2ZY88"/>
<keyword evidence="1" id="KW-1133">Transmembrane helix</keyword>